<feature type="transmembrane region" description="Helical" evidence="6">
    <location>
        <begin position="266"/>
        <end position="288"/>
    </location>
</feature>
<dbReference type="Pfam" id="PF25886">
    <property type="entry name" value="Msy1"/>
    <property type="match status" value="1"/>
</dbReference>
<dbReference type="PANTHER" id="PTHR31323">
    <property type="entry name" value="MECHANOSENSITIVE ION CHANNEL PROTEIN MSY2"/>
    <property type="match status" value="1"/>
</dbReference>
<evidence type="ECO:0000256" key="5">
    <source>
        <dbReference type="SAM" id="MobiDB-lite"/>
    </source>
</evidence>
<feature type="compositionally biased region" description="Low complexity" evidence="5">
    <location>
        <begin position="1"/>
        <end position="12"/>
    </location>
</feature>
<feature type="compositionally biased region" description="Polar residues" evidence="5">
    <location>
        <begin position="49"/>
        <end position="65"/>
    </location>
</feature>
<organism evidence="8 9">
    <name type="scientific">Polychaeton citri CBS 116435</name>
    <dbReference type="NCBI Taxonomy" id="1314669"/>
    <lineage>
        <taxon>Eukaryota</taxon>
        <taxon>Fungi</taxon>
        <taxon>Dikarya</taxon>
        <taxon>Ascomycota</taxon>
        <taxon>Pezizomycotina</taxon>
        <taxon>Dothideomycetes</taxon>
        <taxon>Dothideomycetidae</taxon>
        <taxon>Capnodiales</taxon>
        <taxon>Capnodiaceae</taxon>
        <taxon>Polychaeton</taxon>
    </lineage>
</organism>
<dbReference type="PROSITE" id="PS50222">
    <property type="entry name" value="EF_HAND_2"/>
    <property type="match status" value="1"/>
</dbReference>
<dbReference type="AlphaFoldDB" id="A0A9P4USD0"/>
<evidence type="ECO:0000256" key="1">
    <source>
        <dbReference type="ARBA" id="ARBA00004370"/>
    </source>
</evidence>
<feature type="domain" description="EF-hand" evidence="7">
    <location>
        <begin position="448"/>
        <end position="483"/>
    </location>
</feature>
<feature type="compositionally biased region" description="Polar residues" evidence="5">
    <location>
        <begin position="899"/>
        <end position="920"/>
    </location>
</feature>
<dbReference type="PROSITE" id="PS00018">
    <property type="entry name" value="EF_HAND_1"/>
    <property type="match status" value="1"/>
</dbReference>
<sequence length="958" mass="105356">MSISRRTQSQRLSRTEREGFSPIPTDQQYKMGTNDATIDIPLEQVSSYGQGLRSQGSAAQLNPSGGQEEMNNEKHTFSRGRRQKRDANAPNGGKIGYDGEEETVTTMGKVYYKIANFSMFTRYFLYMVPLGIIIAIPIIIGATVAPKAELGSVRIVWFFMWVEVVWLSLWVSKAVAHYLPIVFQLIAGVVSSGVRKYALVLKALEIPLSLVGWAVTALATFVPVMTHNPTKWAQHDAWCDATGSNCKLKDGTAVTNPLSATSWMTIVQKILAAALIASIVFAIEKAIIQLISINYHRKQFNARIKSSKRNVQLLGFLYDASRSLFPQYCNEFAEEDYAIADQLDLTFGLGSGKNSRNTHARSGSRTPMRFIQNIGRYGDQITSVFGNVAHEITGKDVFNPNSAHSIVTGALEKKRTSEALAKRLWMSFVIEGHDSLYYEDIADVMGPQQSEAADESFTALDRDGNGDISLDEMILTICEFSRERKAIANSMHDVDQAINVLDRLLCAVVFIAVIFIFVAFLNANFMTTLATTGTALLSLSFVFAVTAQEVLGSCIFLFVKHPYDIGDRVDIGSDQLVVEHISLLFTVFRRVSGQFVGRSVQIPNIVLNTVWIENVSRSGAMTEQHQVDIAYDTSFDDLQLLKRELHTFVTDKENSRDFQPEIGLQVLGTSDMSKMSIQVELKHKSNWSNETVRMARRSKFMCALMSALKLVPIHGPGGGGDAAGSAANPNYSVSISDTVAKENATASAKSKDAARLVPNAKIEEDKQPLTLTSSGRSAAGLTSRDYAIVSNLANPNPAFDPVRDTAWSPARDDSSTLGERPSVDRSDLNELSGMLRRESTRGKRKAGETTSKYSGLSVPKINELQNTAYQDYAQPSTSTYPPFVPPGPAPTYSIPPVPTSYTSYGQPAQATQAPTRSPSNPYRKRSESINRKPLGQPSDHVLDEDEDPPVDTRPYSGV</sequence>
<accession>A0A9P4USD0</accession>
<dbReference type="GO" id="GO:0016020">
    <property type="term" value="C:membrane"/>
    <property type="evidence" value="ECO:0007669"/>
    <property type="project" value="UniProtKB-SubCell"/>
</dbReference>
<feature type="compositionally biased region" description="Polar residues" evidence="5">
    <location>
        <begin position="24"/>
        <end position="34"/>
    </location>
</feature>
<dbReference type="PANTHER" id="PTHR31323:SF14">
    <property type="entry name" value="MECHANOSENSITIVE ION CHANNEL PROTEIN MSY2"/>
    <property type="match status" value="1"/>
</dbReference>
<feature type="region of interest" description="Disordered" evidence="5">
    <location>
        <begin position="49"/>
        <end position="96"/>
    </location>
</feature>
<evidence type="ECO:0000256" key="2">
    <source>
        <dbReference type="ARBA" id="ARBA00022692"/>
    </source>
</evidence>
<dbReference type="InterPro" id="IPR058650">
    <property type="entry name" value="Msy1/2-like"/>
</dbReference>
<dbReference type="Proteomes" id="UP000799441">
    <property type="component" value="Unassembled WGS sequence"/>
</dbReference>
<feature type="compositionally biased region" description="Basic and acidic residues" evidence="5">
    <location>
        <begin position="835"/>
        <end position="847"/>
    </location>
</feature>
<dbReference type="GO" id="GO:0006874">
    <property type="term" value="P:intracellular calcium ion homeostasis"/>
    <property type="evidence" value="ECO:0007669"/>
    <property type="project" value="TreeGrafter"/>
</dbReference>
<keyword evidence="3 6" id="KW-1133">Transmembrane helix</keyword>
<keyword evidence="9" id="KW-1185">Reference proteome</keyword>
<keyword evidence="4 6" id="KW-0472">Membrane</keyword>
<comment type="caution">
    <text evidence="8">The sequence shown here is derived from an EMBL/GenBank/DDBJ whole genome shotgun (WGS) entry which is preliminary data.</text>
</comment>
<dbReference type="EMBL" id="MU003769">
    <property type="protein sequence ID" value="KAF2724889.1"/>
    <property type="molecule type" value="Genomic_DNA"/>
</dbReference>
<feature type="compositionally biased region" description="Pro residues" evidence="5">
    <location>
        <begin position="882"/>
        <end position="898"/>
    </location>
</feature>
<dbReference type="Gene3D" id="2.30.30.60">
    <property type="match status" value="1"/>
</dbReference>
<reference evidence="8" key="1">
    <citation type="journal article" date="2020" name="Stud. Mycol.">
        <title>101 Dothideomycetes genomes: a test case for predicting lifestyles and emergence of pathogens.</title>
        <authorList>
            <person name="Haridas S."/>
            <person name="Albert R."/>
            <person name="Binder M."/>
            <person name="Bloem J."/>
            <person name="Labutti K."/>
            <person name="Salamov A."/>
            <person name="Andreopoulos B."/>
            <person name="Baker S."/>
            <person name="Barry K."/>
            <person name="Bills G."/>
            <person name="Bluhm B."/>
            <person name="Cannon C."/>
            <person name="Castanera R."/>
            <person name="Culley D."/>
            <person name="Daum C."/>
            <person name="Ezra D."/>
            <person name="Gonzalez J."/>
            <person name="Henrissat B."/>
            <person name="Kuo A."/>
            <person name="Liang C."/>
            <person name="Lipzen A."/>
            <person name="Lutzoni F."/>
            <person name="Magnuson J."/>
            <person name="Mondo S."/>
            <person name="Nolan M."/>
            <person name="Ohm R."/>
            <person name="Pangilinan J."/>
            <person name="Park H.-J."/>
            <person name="Ramirez L."/>
            <person name="Alfaro M."/>
            <person name="Sun H."/>
            <person name="Tritt A."/>
            <person name="Yoshinaga Y."/>
            <person name="Zwiers L.-H."/>
            <person name="Turgeon B."/>
            <person name="Goodwin S."/>
            <person name="Spatafora J."/>
            <person name="Crous P."/>
            <person name="Grigoriev I."/>
        </authorList>
    </citation>
    <scope>NUCLEOTIDE SEQUENCE</scope>
    <source>
        <strain evidence="8">CBS 116435</strain>
    </source>
</reference>
<feature type="transmembrane region" description="Helical" evidence="6">
    <location>
        <begin position="504"/>
        <end position="523"/>
    </location>
</feature>
<dbReference type="GO" id="GO:0005509">
    <property type="term" value="F:calcium ion binding"/>
    <property type="evidence" value="ECO:0007669"/>
    <property type="project" value="InterPro"/>
</dbReference>
<evidence type="ECO:0000313" key="8">
    <source>
        <dbReference type="EMBL" id="KAF2724889.1"/>
    </source>
</evidence>
<evidence type="ECO:0000256" key="6">
    <source>
        <dbReference type="SAM" id="Phobius"/>
    </source>
</evidence>
<feature type="region of interest" description="Disordered" evidence="5">
    <location>
        <begin position="793"/>
        <end position="958"/>
    </location>
</feature>
<feature type="transmembrane region" description="Helical" evidence="6">
    <location>
        <begin position="199"/>
        <end position="222"/>
    </location>
</feature>
<feature type="region of interest" description="Disordered" evidence="5">
    <location>
        <begin position="1"/>
        <end position="34"/>
    </location>
</feature>
<name>A0A9P4USD0_9PEZI</name>
<feature type="transmembrane region" description="Helical" evidence="6">
    <location>
        <begin position="123"/>
        <end position="145"/>
    </location>
</feature>
<feature type="compositionally biased region" description="Polar residues" evidence="5">
    <location>
        <begin position="863"/>
        <end position="880"/>
    </location>
</feature>
<evidence type="ECO:0000259" key="7">
    <source>
        <dbReference type="PROSITE" id="PS50222"/>
    </source>
</evidence>
<dbReference type="InterPro" id="IPR006685">
    <property type="entry name" value="MscS_channel_2nd"/>
</dbReference>
<dbReference type="InterPro" id="IPR002048">
    <property type="entry name" value="EF_hand_dom"/>
</dbReference>
<dbReference type="InterPro" id="IPR023408">
    <property type="entry name" value="MscS_beta-dom_sf"/>
</dbReference>
<gene>
    <name evidence="8" type="ORF">K431DRAFT_281364</name>
</gene>
<evidence type="ECO:0000313" key="9">
    <source>
        <dbReference type="Proteomes" id="UP000799441"/>
    </source>
</evidence>
<dbReference type="GO" id="GO:0005262">
    <property type="term" value="F:calcium channel activity"/>
    <property type="evidence" value="ECO:0007669"/>
    <property type="project" value="TreeGrafter"/>
</dbReference>
<dbReference type="SUPFAM" id="SSF50182">
    <property type="entry name" value="Sm-like ribonucleoproteins"/>
    <property type="match status" value="1"/>
</dbReference>
<protein>
    <recommendedName>
        <fullName evidence="7">EF-hand domain-containing protein</fullName>
    </recommendedName>
</protein>
<evidence type="ECO:0000256" key="4">
    <source>
        <dbReference type="ARBA" id="ARBA00023136"/>
    </source>
</evidence>
<evidence type="ECO:0000256" key="3">
    <source>
        <dbReference type="ARBA" id="ARBA00022989"/>
    </source>
</evidence>
<proteinExistence type="predicted"/>
<dbReference type="Pfam" id="PF00924">
    <property type="entry name" value="MS_channel_2nd"/>
    <property type="match status" value="1"/>
</dbReference>
<dbReference type="InterPro" id="IPR018247">
    <property type="entry name" value="EF_Hand_1_Ca_BS"/>
</dbReference>
<feature type="transmembrane region" description="Helical" evidence="6">
    <location>
        <begin position="535"/>
        <end position="559"/>
    </location>
</feature>
<keyword evidence="2 6" id="KW-0812">Transmembrane</keyword>
<dbReference type="OrthoDB" id="544685at2759"/>
<comment type="subcellular location">
    <subcellularLocation>
        <location evidence="1">Membrane</location>
    </subcellularLocation>
</comment>
<dbReference type="InterPro" id="IPR010920">
    <property type="entry name" value="LSM_dom_sf"/>
</dbReference>